<proteinExistence type="predicted"/>
<accession>A0A1Q2C5E6</accession>
<evidence type="ECO:0000313" key="2">
    <source>
        <dbReference type="EMBL" id="AQP38915.1"/>
    </source>
</evidence>
<keyword evidence="1" id="KW-0472">Membrane</keyword>
<sequence>MEGRLEYMKLLYEASNFTIQARWVIPFAILGIIGVLLLLCSRKPFFKLLAAVCLVICAIAALRFCFGYVQVIQAYKQGNYKSVEGYVENFIPASSGGEDQEDMEEESFDIKGVHFSYGDKFIKKFGYHRPSTQGGYIKKDGQYLKIGYISTEKGYVIVKIQERK</sequence>
<dbReference type="Proteomes" id="UP000188159">
    <property type="component" value="Chromosome"/>
</dbReference>
<dbReference type="AlphaFoldDB" id="A0A1Q2C5E6"/>
<keyword evidence="1" id="KW-0812">Transmembrane</keyword>
<feature type="transmembrane region" description="Helical" evidence="1">
    <location>
        <begin position="20"/>
        <end position="41"/>
    </location>
</feature>
<evidence type="ECO:0000313" key="3">
    <source>
        <dbReference type="Proteomes" id="UP000188159"/>
    </source>
</evidence>
<reference evidence="2 3" key="1">
    <citation type="journal article" date="2016" name="Sci. Rep.">
        <title>Accelerated dysbiosis of gut microbiota during aggravation of DSS-induced colitis by a butyrate-producing bacterium.</title>
        <authorList>
            <person name="Zhang Q."/>
            <person name="Wu Y."/>
            <person name="Wang J."/>
            <person name="Wu G."/>
            <person name="Long W."/>
            <person name="Xue Z."/>
            <person name="Wang L."/>
            <person name="Zhang X."/>
            <person name="Pang X."/>
            <person name="Zhao Y."/>
            <person name="Zhao L."/>
            <person name="Zhang C."/>
        </authorList>
    </citation>
    <scope>NUCLEOTIDE SEQUENCE [LARGE SCALE GENOMIC DNA]</scope>
    <source>
        <strain evidence="2 3">BPB5</strain>
    </source>
</reference>
<keyword evidence="1" id="KW-1133">Transmembrane helix</keyword>
<protein>
    <submittedName>
        <fullName evidence="2">Uncharacterized protein</fullName>
    </submittedName>
</protein>
<dbReference type="EMBL" id="CP012098">
    <property type="protein sequence ID" value="AQP38915.1"/>
    <property type="molecule type" value="Genomic_DNA"/>
</dbReference>
<evidence type="ECO:0000256" key="1">
    <source>
        <dbReference type="SAM" id="Phobius"/>
    </source>
</evidence>
<feature type="transmembrane region" description="Helical" evidence="1">
    <location>
        <begin position="48"/>
        <end position="69"/>
    </location>
</feature>
<name>A0A1Q2C5E6_ANAHA</name>
<organism evidence="2 3">
    <name type="scientific">Anaerostipes hadrus</name>
    <dbReference type="NCBI Taxonomy" id="649756"/>
    <lineage>
        <taxon>Bacteria</taxon>
        <taxon>Bacillati</taxon>
        <taxon>Bacillota</taxon>
        <taxon>Clostridia</taxon>
        <taxon>Lachnospirales</taxon>
        <taxon>Lachnospiraceae</taxon>
        <taxon>Anaerostipes</taxon>
    </lineage>
</organism>
<gene>
    <name evidence="2" type="ORF">DO83_04440</name>
</gene>